<evidence type="ECO:0000256" key="1">
    <source>
        <dbReference type="SAM" id="Phobius"/>
    </source>
</evidence>
<keyword evidence="1" id="KW-0812">Transmembrane</keyword>
<protein>
    <submittedName>
        <fullName evidence="2">Uncharacterized protein</fullName>
    </submittedName>
</protein>
<evidence type="ECO:0000313" key="2">
    <source>
        <dbReference type="EMBL" id="KAJ7755422.1"/>
    </source>
</evidence>
<organism evidence="2 3">
    <name type="scientific">Mycena metata</name>
    <dbReference type="NCBI Taxonomy" id="1033252"/>
    <lineage>
        <taxon>Eukaryota</taxon>
        <taxon>Fungi</taxon>
        <taxon>Dikarya</taxon>
        <taxon>Basidiomycota</taxon>
        <taxon>Agaricomycotina</taxon>
        <taxon>Agaricomycetes</taxon>
        <taxon>Agaricomycetidae</taxon>
        <taxon>Agaricales</taxon>
        <taxon>Marasmiineae</taxon>
        <taxon>Mycenaceae</taxon>
        <taxon>Mycena</taxon>
    </lineage>
</organism>
<dbReference type="Proteomes" id="UP001215598">
    <property type="component" value="Unassembled WGS sequence"/>
</dbReference>
<comment type="caution">
    <text evidence="2">The sequence shown here is derived from an EMBL/GenBank/DDBJ whole genome shotgun (WGS) entry which is preliminary data.</text>
</comment>
<feature type="transmembrane region" description="Helical" evidence="1">
    <location>
        <begin position="21"/>
        <end position="45"/>
    </location>
</feature>
<gene>
    <name evidence="2" type="ORF">B0H16DRAFT_1886250</name>
</gene>
<sequence length="140" mass="15304">MHRQVDPKWKCGGSRRAGQAAIADFGIAPSLPYVYAALPILALSFSVKRISNRACLPCLYFLGKHRIVGRERKIGRQLNIRRTLSSSTPNDHDELRSGLPGDSYALLLDALASTGLFVPAARFLRLELVFPDPGLGVTTT</sequence>
<keyword evidence="3" id="KW-1185">Reference proteome</keyword>
<keyword evidence="1" id="KW-1133">Transmembrane helix</keyword>
<proteinExistence type="predicted"/>
<reference evidence="2" key="1">
    <citation type="submission" date="2023-03" db="EMBL/GenBank/DDBJ databases">
        <title>Massive genome expansion in bonnet fungi (Mycena s.s.) driven by repeated elements and novel gene families across ecological guilds.</title>
        <authorList>
            <consortium name="Lawrence Berkeley National Laboratory"/>
            <person name="Harder C.B."/>
            <person name="Miyauchi S."/>
            <person name="Viragh M."/>
            <person name="Kuo A."/>
            <person name="Thoen E."/>
            <person name="Andreopoulos B."/>
            <person name="Lu D."/>
            <person name="Skrede I."/>
            <person name="Drula E."/>
            <person name="Henrissat B."/>
            <person name="Morin E."/>
            <person name="Kohler A."/>
            <person name="Barry K."/>
            <person name="LaButti K."/>
            <person name="Morin E."/>
            <person name="Salamov A."/>
            <person name="Lipzen A."/>
            <person name="Mereny Z."/>
            <person name="Hegedus B."/>
            <person name="Baldrian P."/>
            <person name="Stursova M."/>
            <person name="Weitz H."/>
            <person name="Taylor A."/>
            <person name="Grigoriev I.V."/>
            <person name="Nagy L.G."/>
            <person name="Martin F."/>
            <person name="Kauserud H."/>
        </authorList>
    </citation>
    <scope>NUCLEOTIDE SEQUENCE</scope>
    <source>
        <strain evidence="2">CBHHK182m</strain>
    </source>
</reference>
<accession>A0AAD7J5E0</accession>
<dbReference type="EMBL" id="JARKIB010000049">
    <property type="protein sequence ID" value="KAJ7755422.1"/>
    <property type="molecule type" value="Genomic_DNA"/>
</dbReference>
<evidence type="ECO:0000313" key="3">
    <source>
        <dbReference type="Proteomes" id="UP001215598"/>
    </source>
</evidence>
<keyword evidence="1" id="KW-0472">Membrane</keyword>
<name>A0AAD7J5E0_9AGAR</name>
<dbReference type="AlphaFoldDB" id="A0AAD7J5E0"/>